<comment type="caution">
    <text evidence="6">The sequence shown here is derived from an EMBL/GenBank/DDBJ whole genome shotgun (WGS) entry which is preliminary data.</text>
</comment>
<evidence type="ECO:0000313" key="7">
    <source>
        <dbReference type="Proteomes" id="UP001516400"/>
    </source>
</evidence>
<protein>
    <recommendedName>
        <fullName evidence="5">DNA2/NAM7 helicase-like C-terminal domain-containing protein</fullName>
    </recommendedName>
</protein>
<keyword evidence="2" id="KW-0378">Hydrolase</keyword>
<dbReference type="PANTHER" id="PTHR43788">
    <property type="entry name" value="DNA2/NAM7 HELICASE FAMILY MEMBER"/>
    <property type="match status" value="1"/>
</dbReference>
<dbReference type="SUPFAM" id="SSF52540">
    <property type="entry name" value="P-loop containing nucleoside triphosphate hydrolases"/>
    <property type="match status" value="1"/>
</dbReference>
<dbReference type="InterPro" id="IPR027417">
    <property type="entry name" value="P-loop_NTPase"/>
</dbReference>
<reference evidence="6 7" key="1">
    <citation type="journal article" date="2021" name="BMC Biol.">
        <title>Horizontally acquired antibacterial genes associated with adaptive radiation of ladybird beetles.</title>
        <authorList>
            <person name="Li H.S."/>
            <person name="Tang X.F."/>
            <person name="Huang Y.H."/>
            <person name="Xu Z.Y."/>
            <person name="Chen M.L."/>
            <person name="Du X.Y."/>
            <person name="Qiu B.Y."/>
            <person name="Chen P.T."/>
            <person name="Zhang W."/>
            <person name="Slipinski A."/>
            <person name="Escalona H.E."/>
            <person name="Waterhouse R.M."/>
            <person name="Zwick A."/>
            <person name="Pang H."/>
        </authorList>
    </citation>
    <scope>NUCLEOTIDE SEQUENCE [LARGE SCALE GENOMIC DNA]</scope>
    <source>
        <strain evidence="6">SYSU2018</strain>
    </source>
</reference>
<dbReference type="AlphaFoldDB" id="A0ABD2NZD4"/>
<sequence length="265" mass="29915">MGMTETLFDRLQSLESTISLTLNYRMNKTITDLANSLTYNGELLVANESVGTSTLNIPKEKALFESCKNQQWIVKALDTKLKSAVKIIDTGAVWNRNDEVEWSVNNKSEINKNSVHNIHEAAIIANLANALMEGGVLPQNMGVIATFNNQVKQLSSLLNPNIDVSTVDQFQGRDKNIIFYSCTKSVHRSEESGDRKFDIMEDHRRLNVAITRAKNKLILVGDLKTVQMYKPFSKLLKCVENSQIMKLQDDIDGFSWSFVLNNVRK</sequence>
<dbReference type="GO" id="GO:0005524">
    <property type="term" value="F:ATP binding"/>
    <property type="evidence" value="ECO:0007669"/>
    <property type="project" value="UniProtKB-KW"/>
</dbReference>
<keyword evidence="1" id="KW-0547">Nucleotide-binding</keyword>
<dbReference type="Proteomes" id="UP001516400">
    <property type="component" value="Unassembled WGS sequence"/>
</dbReference>
<evidence type="ECO:0000256" key="4">
    <source>
        <dbReference type="ARBA" id="ARBA00022840"/>
    </source>
</evidence>
<feature type="domain" description="DNA2/NAM7 helicase-like C-terminal" evidence="5">
    <location>
        <begin position="4"/>
        <end position="223"/>
    </location>
</feature>
<dbReference type="InterPro" id="IPR050534">
    <property type="entry name" value="Coronavir_polyprotein_1ab"/>
</dbReference>
<gene>
    <name evidence="6" type="ORF">HHI36_018239</name>
</gene>
<evidence type="ECO:0000256" key="3">
    <source>
        <dbReference type="ARBA" id="ARBA00022806"/>
    </source>
</evidence>
<evidence type="ECO:0000259" key="5">
    <source>
        <dbReference type="Pfam" id="PF13087"/>
    </source>
</evidence>
<dbReference type="GO" id="GO:0004386">
    <property type="term" value="F:helicase activity"/>
    <property type="evidence" value="ECO:0007669"/>
    <property type="project" value="UniProtKB-KW"/>
</dbReference>
<name>A0ABD2NZD4_9CUCU</name>
<dbReference type="InterPro" id="IPR041679">
    <property type="entry name" value="DNA2/NAM7-like_C"/>
</dbReference>
<dbReference type="CDD" id="cd18808">
    <property type="entry name" value="SF1_C_Upf1"/>
    <property type="match status" value="1"/>
</dbReference>
<evidence type="ECO:0000313" key="6">
    <source>
        <dbReference type="EMBL" id="KAL3284071.1"/>
    </source>
</evidence>
<keyword evidence="4" id="KW-0067">ATP-binding</keyword>
<organism evidence="6 7">
    <name type="scientific">Cryptolaemus montrouzieri</name>
    <dbReference type="NCBI Taxonomy" id="559131"/>
    <lineage>
        <taxon>Eukaryota</taxon>
        <taxon>Metazoa</taxon>
        <taxon>Ecdysozoa</taxon>
        <taxon>Arthropoda</taxon>
        <taxon>Hexapoda</taxon>
        <taxon>Insecta</taxon>
        <taxon>Pterygota</taxon>
        <taxon>Neoptera</taxon>
        <taxon>Endopterygota</taxon>
        <taxon>Coleoptera</taxon>
        <taxon>Polyphaga</taxon>
        <taxon>Cucujiformia</taxon>
        <taxon>Coccinelloidea</taxon>
        <taxon>Coccinellidae</taxon>
        <taxon>Scymninae</taxon>
        <taxon>Scymnini</taxon>
        <taxon>Cryptolaemus</taxon>
    </lineage>
</organism>
<dbReference type="Gene3D" id="3.40.50.300">
    <property type="entry name" value="P-loop containing nucleotide triphosphate hydrolases"/>
    <property type="match status" value="1"/>
</dbReference>
<dbReference type="Pfam" id="PF13087">
    <property type="entry name" value="AAA_12"/>
    <property type="match status" value="1"/>
</dbReference>
<keyword evidence="7" id="KW-1185">Reference proteome</keyword>
<evidence type="ECO:0000256" key="2">
    <source>
        <dbReference type="ARBA" id="ARBA00022801"/>
    </source>
</evidence>
<dbReference type="EMBL" id="JABFTP020000165">
    <property type="protein sequence ID" value="KAL3284071.1"/>
    <property type="molecule type" value="Genomic_DNA"/>
</dbReference>
<dbReference type="GO" id="GO:0016787">
    <property type="term" value="F:hydrolase activity"/>
    <property type="evidence" value="ECO:0007669"/>
    <property type="project" value="UniProtKB-KW"/>
</dbReference>
<keyword evidence="3" id="KW-0347">Helicase</keyword>
<evidence type="ECO:0000256" key="1">
    <source>
        <dbReference type="ARBA" id="ARBA00022741"/>
    </source>
</evidence>
<proteinExistence type="predicted"/>
<dbReference type="PANTHER" id="PTHR43788:SF8">
    <property type="entry name" value="DNA-BINDING PROTEIN SMUBP-2"/>
    <property type="match status" value="1"/>
</dbReference>
<dbReference type="InterPro" id="IPR047187">
    <property type="entry name" value="SF1_C_Upf1"/>
</dbReference>
<accession>A0ABD2NZD4</accession>